<dbReference type="KEGG" id="aplc:110977240"/>
<dbReference type="InterPro" id="IPR040171">
    <property type="entry name" value="USBP1-like"/>
</dbReference>
<dbReference type="CTD" id="4163"/>
<feature type="compositionally biased region" description="Low complexity" evidence="3">
    <location>
        <begin position="580"/>
        <end position="589"/>
    </location>
</feature>
<sequence length="1083" mass="119586">MDMDRNSEEQKADFPEKFCISHSESSGGSERGSSVSSSSADGDDHTHCDSNSTSEEGRLRRLFHTCDSDGDGFIDGHDLLVVCRELNMEDAVQDIMEQLGAGETGRISCEEFISCQRKLKGEISSLTKQDSGLSSHPSLGELDGKLEGEGQGSVGMGSDPNLPRVLNKYGSWPNSDNSLASSAARESWERDSGARDMSPEPGAFLQKLMESVNSSSSGGGNFLELANTLHLAALASLKGEIIELTNRLQRVSAERDVLDKKLGKAQVERSRLLRENEDRLDQQAVRYEERITELHSVIAELNKKIDRSHGVAFREEDEFSQSASSPHSNISNSGGSCNGSFQGSDSANIDQCNDLSAELSRVVGELECAVEERKGTDTYRQHIDTADHTIKQLASASHQVEKRSLEAVQEVERLQYEGGSATDHSPATPNGFQGHAQRDQHRRRSSLEQELDVLRDENENLNTTLSMKEDELQKIKANLIAIRDERDKLRKKVRDQQSRNTDQLPGASASNLKQQQHQQGYTSSSSEQLSSPGYRPTPNPSNVNANSALPNGEQLGVYGSERRGGMPVAKVAERVRLKPSRSLDSSSRSGSEKGVTGSDLNSVGLTNPKVAEHLARSLQECSSVQEILQALGSHGLPVPESKAREIEVEMERLHSKIEHLRSQNDLLQLTLEESKSNADRLTLLTGKYESNNTALQLAVSYADQAAEAFDVLLMLLETEQQVLLANCRAAGVGGFGTGESSEGSDSEETTMMLKRVHENRKAAENMAKALLQRLDRSCGTMVCHVPGCTLQPWEDVSSHSHTSTTSSTASSCDTEFTKEDEQRLRDYIQQLKNDKAAVRLTVLELESVHIDAVPSSSSSSGQECLKTDSQRLDLENAVMMQEIAALKEEKAELKAQFYLLEKEKKAAELKMSSRDAQEQAYLAQIDHLKAEVEEKKSKDVVPRSPKQFGMEPTSTPSVTLAELSHLEDPSISADVAEMARREKKLRAKIHELMATIEKLQKSSEMRHQQSAEFIADLKRANSALVTAYDKAKKKHQNRLKKLEAQMMAMVERHDTQVRMLKQRIALLEEENQATRPPHNETSL</sequence>
<dbReference type="CDD" id="cd00051">
    <property type="entry name" value="EFh"/>
    <property type="match status" value="1"/>
</dbReference>
<gene>
    <name evidence="6" type="primary">LOC110977240</name>
</gene>
<feature type="compositionally biased region" description="Polar residues" evidence="3">
    <location>
        <begin position="422"/>
        <end position="431"/>
    </location>
</feature>
<feature type="region of interest" description="Disordered" evidence="3">
    <location>
        <begin position="127"/>
        <end position="200"/>
    </location>
</feature>
<feature type="compositionally biased region" description="Basic and acidic residues" evidence="3">
    <location>
        <begin position="1"/>
        <end position="16"/>
    </location>
</feature>
<dbReference type="GO" id="GO:0005509">
    <property type="term" value="F:calcium ion binding"/>
    <property type="evidence" value="ECO:0007669"/>
    <property type="project" value="InterPro"/>
</dbReference>
<feature type="compositionally biased region" description="Polar residues" evidence="3">
    <location>
        <begin position="127"/>
        <end position="137"/>
    </location>
</feature>
<keyword evidence="2" id="KW-0175">Coiled coil</keyword>
<dbReference type="InterPro" id="IPR019536">
    <property type="entry name" value="USHBP1_PDZ-bd"/>
</dbReference>
<protein>
    <submittedName>
        <fullName evidence="6">Colorectal mutant cancer protein-like isoform X1</fullName>
    </submittedName>
</protein>
<dbReference type="OrthoDB" id="6256369at2759"/>
<dbReference type="Gene3D" id="1.10.238.10">
    <property type="entry name" value="EF-hand"/>
    <property type="match status" value="1"/>
</dbReference>
<evidence type="ECO:0000256" key="3">
    <source>
        <dbReference type="SAM" id="MobiDB-lite"/>
    </source>
</evidence>
<feature type="coiled-coil region" evidence="2">
    <location>
        <begin position="643"/>
        <end position="677"/>
    </location>
</feature>
<dbReference type="Pfam" id="PF13499">
    <property type="entry name" value="EF-hand_7"/>
    <property type="match status" value="1"/>
</dbReference>
<feature type="compositionally biased region" description="Polar residues" evidence="3">
    <location>
        <begin position="498"/>
        <end position="531"/>
    </location>
</feature>
<accession>A0A8B7Y138</accession>
<evidence type="ECO:0000256" key="2">
    <source>
        <dbReference type="SAM" id="Coils"/>
    </source>
</evidence>
<dbReference type="PANTHER" id="PTHR23347:SF6">
    <property type="entry name" value="FI17904P1"/>
    <property type="match status" value="1"/>
</dbReference>
<feature type="domain" description="EF-hand" evidence="4">
    <location>
        <begin position="54"/>
        <end position="89"/>
    </location>
</feature>
<keyword evidence="5" id="KW-1185">Reference proteome</keyword>
<feature type="compositionally biased region" description="Basic and acidic residues" evidence="3">
    <location>
        <begin position="186"/>
        <end position="198"/>
    </location>
</feature>
<feature type="region of interest" description="Disordered" evidence="3">
    <location>
        <begin position="490"/>
        <end position="605"/>
    </location>
</feature>
<feature type="region of interest" description="Disordered" evidence="3">
    <location>
        <begin position="316"/>
        <end position="342"/>
    </location>
</feature>
<dbReference type="PANTHER" id="PTHR23347">
    <property type="entry name" value="COLORECTAL MUTANT CANCER PROTEIN MCC PROTEIN -RELATED"/>
    <property type="match status" value="1"/>
</dbReference>
<feature type="compositionally biased region" description="Low complexity" evidence="3">
    <location>
        <begin position="799"/>
        <end position="811"/>
    </location>
</feature>
<dbReference type="Proteomes" id="UP000694845">
    <property type="component" value="Unplaced"/>
</dbReference>
<keyword evidence="1" id="KW-0106">Calcium</keyword>
<evidence type="ECO:0000256" key="1">
    <source>
        <dbReference type="ARBA" id="ARBA00022837"/>
    </source>
</evidence>
<dbReference type="PROSITE" id="PS50222">
    <property type="entry name" value="EF_HAND_2"/>
    <property type="match status" value="1"/>
</dbReference>
<dbReference type="GeneID" id="110977240"/>
<feature type="compositionally biased region" description="Low complexity" evidence="3">
    <location>
        <begin position="320"/>
        <end position="342"/>
    </location>
</feature>
<feature type="region of interest" description="Disordered" evidence="3">
    <location>
        <begin position="934"/>
        <end position="956"/>
    </location>
</feature>
<dbReference type="InterPro" id="IPR002048">
    <property type="entry name" value="EF_hand_dom"/>
</dbReference>
<feature type="region of interest" description="Disordered" evidence="3">
    <location>
        <begin position="1"/>
        <end position="54"/>
    </location>
</feature>
<proteinExistence type="predicted"/>
<dbReference type="RefSeq" id="XP_022086878.1">
    <property type="nucleotide sequence ID" value="XM_022231186.1"/>
</dbReference>
<organism evidence="5 6">
    <name type="scientific">Acanthaster planci</name>
    <name type="common">Crown-of-thorns starfish</name>
    <dbReference type="NCBI Taxonomy" id="133434"/>
    <lineage>
        <taxon>Eukaryota</taxon>
        <taxon>Metazoa</taxon>
        <taxon>Echinodermata</taxon>
        <taxon>Eleutherozoa</taxon>
        <taxon>Asterozoa</taxon>
        <taxon>Asteroidea</taxon>
        <taxon>Valvatacea</taxon>
        <taxon>Valvatida</taxon>
        <taxon>Acanthasteridae</taxon>
        <taxon>Acanthaster</taxon>
    </lineage>
</organism>
<dbReference type="SMART" id="SM00054">
    <property type="entry name" value="EFh"/>
    <property type="match status" value="1"/>
</dbReference>
<dbReference type="PROSITE" id="PS00018">
    <property type="entry name" value="EF_HAND_1"/>
    <property type="match status" value="1"/>
</dbReference>
<feature type="compositionally biased region" description="Polar residues" evidence="3">
    <location>
        <begin position="540"/>
        <end position="549"/>
    </location>
</feature>
<feature type="coiled-coil region" evidence="2">
    <location>
        <begin position="975"/>
        <end position="1070"/>
    </location>
</feature>
<feature type="compositionally biased region" description="Low complexity" evidence="3">
    <location>
        <begin position="21"/>
        <end position="39"/>
    </location>
</feature>
<dbReference type="InterPro" id="IPR018247">
    <property type="entry name" value="EF_Hand_1_Ca_BS"/>
</dbReference>
<dbReference type="SUPFAM" id="SSF47473">
    <property type="entry name" value="EF-hand"/>
    <property type="match status" value="1"/>
</dbReference>
<evidence type="ECO:0000313" key="5">
    <source>
        <dbReference type="Proteomes" id="UP000694845"/>
    </source>
</evidence>
<feature type="region of interest" description="Disordered" evidence="3">
    <location>
        <begin position="418"/>
        <end position="446"/>
    </location>
</feature>
<feature type="region of interest" description="Disordered" evidence="3">
    <location>
        <begin position="795"/>
        <end position="814"/>
    </location>
</feature>
<feature type="compositionally biased region" description="Polar residues" evidence="3">
    <location>
        <begin position="172"/>
        <end position="181"/>
    </location>
</feature>
<name>A0A8B7Y138_ACAPL</name>
<feature type="coiled-coil region" evidence="2">
    <location>
        <begin position="234"/>
        <end position="304"/>
    </location>
</feature>
<dbReference type="InterPro" id="IPR011992">
    <property type="entry name" value="EF-hand-dom_pair"/>
</dbReference>
<dbReference type="Pfam" id="PF10506">
    <property type="entry name" value="USHBP1_PDZ-bd"/>
    <property type="match status" value="2"/>
</dbReference>
<dbReference type="AlphaFoldDB" id="A0A8B7Y138"/>
<reference evidence="6" key="1">
    <citation type="submission" date="2025-08" db="UniProtKB">
        <authorList>
            <consortium name="RefSeq"/>
        </authorList>
    </citation>
    <scope>IDENTIFICATION</scope>
</reference>
<evidence type="ECO:0000259" key="4">
    <source>
        <dbReference type="PROSITE" id="PS50222"/>
    </source>
</evidence>
<evidence type="ECO:0000313" key="6">
    <source>
        <dbReference type="RefSeq" id="XP_022086878.1"/>
    </source>
</evidence>